<dbReference type="OrthoDB" id="9810005at2"/>
<organism evidence="5 6">
    <name type="scientific">Marisediminitalea aggregata</name>
    <dbReference type="NCBI Taxonomy" id="634436"/>
    <lineage>
        <taxon>Bacteria</taxon>
        <taxon>Pseudomonadati</taxon>
        <taxon>Pseudomonadota</taxon>
        <taxon>Gammaproteobacteria</taxon>
        <taxon>Alteromonadales</taxon>
        <taxon>Alteromonadaceae</taxon>
        <taxon>Marisediminitalea</taxon>
    </lineage>
</organism>
<feature type="binding site" evidence="4">
    <location>
        <position position="128"/>
    </location>
    <ligand>
        <name>a divalent metal cation</name>
        <dbReference type="ChEBI" id="CHEBI:60240"/>
        <label>2</label>
    </ligand>
</feature>
<evidence type="ECO:0000256" key="4">
    <source>
        <dbReference type="PIRSR" id="PIRSR005902-1"/>
    </source>
</evidence>
<sequence length="257" mass="29102">MPWFDAGVNLFDDRMPAEQTITLAAQAGVDRLCLITTHPDEWEVAEQLYLQHPDKLCYTLGIHPHHAKDARPEHWDILIEKATLAGVVAIGECGLDYNRDFSPREVQRSVFERQLSIATELKKPVYLHERDAFDHQHQLLAQYLPALPGGIAHCFTGDAVQMKSYLALGLYIGVTGWLCDERRGSSLRDAVQQLPLERLILETDAPYLYPKTLKPRRRNNTPANLPHIGQALATLVKQELEIIEQASYTNSLTLFNL</sequence>
<dbReference type="AlphaFoldDB" id="A0A1M5P1U8"/>
<keyword evidence="2 4" id="KW-0479">Metal-binding</keyword>
<dbReference type="Pfam" id="PF01026">
    <property type="entry name" value="TatD_DNase"/>
    <property type="match status" value="1"/>
</dbReference>
<dbReference type="GO" id="GO:0046872">
    <property type="term" value="F:metal ion binding"/>
    <property type="evidence" value="ECO:0007669"/>
    <property type="project" value="UniProtKB-KW"/>
</dbReference>
<gene>
    <name evidence="5" type="ORF">SAMN05216361_3419</name>
</gene>
<dbReference type="PROSITE" id="PS01090">
    <property type="entry name" value="TATD_2"/>
    <property type="match status" value="1"/>
</dbReference>
<proteinExistence type="inferred from homology"/>
<dbReference type="GO" id="GO:0005829">
    <property type="term" value="C:cytosol"/>
    <property type="evidence" value="ECO:0007669"/>
    <property type="project" value="TreeGrafter"/>
</dbReference>
<dbReference type="EMBL" id="FQWD01000005">
    <property type="protein sequence ID" value="SHG95163.1"/>
    <property type="molecule type" value="Genomic_DNA"/>
</dbReference>
<dbReference type="InterPro" id="IPR018228">
    <property type="entry name" value="DNase_TatD-rel_CS"/>
</dbReference>
<dbReference type="STRING" id="634436.SAMN05216361_3419"/>
<dbReference type="Gene3D" id="3.20.20.140">
    <property type="entry name" value="Metal-dependent hydrolases"/>
    <property type="match status" value="1"/>
</dbReference>
<evidence type="ECO:0000256" key="2">
    <source>
        <dbReference type="ARBA" id="ARBA00022723"/>
    </source>
</evidence>
<dbReference type="InterPro" id="IPR001130">
    <property type="entry name" value="TatD-like"/>
</dbReference>
<dbReference type="CDD" id="cd01310">
    <property type="entry name" value="TatD_DNAse"/>
    <property type="match status" value="1"/>
</dbReference>
<name>A0A1M5P1U8_9ALTE</name>
<dbReference type="SUPFAM" id="SSF51556">
    <property type="entry name" value="Metallo-dependent hydrolases"/>
    <property type="match status" value="1"/>
</dbReference>
<evidence type="ECO:0000313" key="5">
    <source>
        <dbReference type="EMBL" id="SHG95163.1"/>
    </source>
</evidence>
<evidence type="ECO:0000256" key="1">
    <source>
        <dbReference type="ARBA" id="ARBA00009275"/>
    </source>
</evidence>
<dbReference type="PANTHER" id="PTHR46124:SF3">
    <property type="entry name" value="HYDROLASE"/>
    <property type="match status" value="1"/>
</dbReference>
<dbReference type="PROSITE" id="PS01091">
    <property type="entry name" value="TATD_3"/>
    <property type="match status" value="1"/>
</dbReference>
<reference evidence="6" key="1">
    <citation type="submission" date="2016-11" db="EMBL/GenBank/DDBJ databases">
        <authorList>
            <person name="Varghese N."/>
            <person name="Submissions S."/>
        </authorList>
    </citation>
    <scope>NUCLEOTIDE SEQUENCE [LARGE SCALE GENOMIC DNA]</scope>
    <source>
        <strain evidence="6">CGMCC 1.8995</strain>
    </source>
</reference>
<comment type="similarity">
    <text evidence="1">Belongs to the metallo-dependent hydrolases superfamily. TatD-type hydrolase family.</text>
</comment>
<protein>
    <submittedName>
        <fullName evidence="5">TatD DNase family protein</fullName>
    </submittedName>
</protein>
<keyword evidence="3" id="KW-0378">Hydrolase</keyword>
<dbReference type="RefSeq" id="WP_073324360.1">
    <property type="nucleotide sequence ID" value="NZ_FQWD01000005.1"/>
</dbReference>
<dbReference type="PIRSF" id="PIRSF005902">
    <property type="entry name" value="DNase_TatD"/>
    <property type="match status" value="1"/>
</dbReference>
<evidence type="ECO:0000256" key="3">
    <source>
        <dbReference type="ARBA" id="ARBA00022801"/>
    </source>
</evidence>
<dbReference type="GO" id="GO:0016788">
    <property type="term" value="F:hydrolase activity, acting on ester bonds"/>
    <property type="evidence" value="ECO:0007669"/>
    <property type="project" value="InterPro"/>
</dbReference>
<keyword evidence="6" id="KW-1185">Reference proteome</keyword>
<evidence type="ECO:0000313" key="6">
    <source>
        <dbReference type="Proteomes" id="UP000184520"/>
    </source>
</evidence>
<dbReference type="FunFam" id="3.20.20.140:FF:000005">
    <property type="entry name" value="TatD family hydrolase"/>
    <property type="match status" value="1"/>
</dbReference>
<dbReference type="Proteomes" id="UP000184520">
    <property type="component" value="Unassembled WGS sequence"/>
</dbReference>
<feature type="binding site" evidence="4">
    <location>
        <position position="204"/>
    </location>
    <ligand>
        <name>a divalent metal cation</name>
        <dbReference type="ChEBI" id="CHEBI:60240"/>
        <label>1</label>
    </ligand>
</feature>
<dbReference type="PANTHER" id="PTHR46124">
    <property type="entry name" value="D-AMINOACYL-TRNA DEACYLASE"/>
    <property type="match status" value="1"/>
</dbReference>
<accession>A0A1M5P1U8</accession>
<dbReference type="InterPro" id="IPR032466">
    <property type="entry name" value="Metal_Hydrolase"/>
</dbReference>
<feature type="binding site" evidence="4">
    <location>
        <position position="153"/>
    </location>
    <ligand>
        <name>a divalent metal cation</name>
        <dbReference type="ChEBI" id="CHEBI:60240"/>
        <label>2</label>
    </ligand>
</feature>
<feature type="binding site" evidence="4">
    <location>
        <position position="92"/>
    </location>
    <ligand>
        <name>a divalent metal cation</name>
        <dbReference type="ChEBI" id="CHEBI:60240"/>
        <label>1</label>
    </ligand>
</feature>